<dbReference type="InterPro" id="IPR036259">
    <property type="entry name" value="MFS_trans_sf"/>
</dbReference>
<feature type="transmembrane region" description="Helical" evidence="6">
    <location>
        <begin position="180"/>
        <end position="202"/>
    </location>
</feature>
<dbReference type="PROSITE" id="PS50850">
    <property type="entry name" value="MFS"/>
    <property type="match status" value="1"/>
</dbReference>
<evidence type="ECO:0000256" key="5">
    <source>
        <dbReference type="SAM" id="MobiDB-lite"/>
    </source>
</evidence>
<evidence type="ECO:0000256" key="3">
    <source>
        <dbReference type="ARBA" id="ARBA00022989"/>
    </source>
</evidence>
<dbReference type="InterPro" id="IPR005828">
    <property type="entry name" value="MFS_sugar_transport-like"/>
</dbReference>
<dbReference type="Gene3D" id="1.20.1250.20">
    <property type="entry name" value="MFS general substrate transporter like domains"/>
    <property type="match status" value="1"/>
</dbReference>
<name>A0A2G8JTK9_STIJA</name>
<feature type="transmembrane region" description="Helical" evidence="6">
    <location>
        <begin position="154"/>
        <end position="174"/>
    </location>
</feature>
<organism evidence="8 9">
    <name type="scientific">Stichopus japonicus</name>
    <name type="common">Sea cucumber</name>
    <dbReference type="NCBI Taxonomy" id="307972"/>
    <lineage>
        <taxon>Eukaryota</taxon>
        <taxon>Metazoa</taxon>
        <taxon>Echinodermata</taxon>
        <taxon>Eleutherozoa</taxon>
        <taxon>Echinozoa</taxon>
        <taxon>Holothuroidea</taxon>
        <taxon>Aspidochirotacea</taxon>
        <taxon>Aspidochirotida</taxon>
        <taxon>Stichopodidae</taxon>
        <taxon>Apostichopus</taxon>
    </lineage>
</organism>
<feature type="transmembrane region" description="Helical" evidence="6">
    <location>
        <begin position="240"/>
        <end position="262"/>
    </location>
</feature>
<evidence type="ECO:0000313" key="9">
    <source>
        <dbReference type="Proteomes" id="UP000230750"/>
    </source>
</evidence>
<feature type="transmembrane region" description="Helical" evidence="6">
    <location>
        <begin position="268"/>
        <end position="287"/>
    </location>
</feature>
<keyword evidence="4 6" id="KW-0472">Membrane</keyword>
<comment type="caution">
    <text evidence="8">The sequence shown here is derived from an EMBL/GenBank/DDBJ whole genome shotgun (WGS) entry which is preliminary data.</text>
</comment>
<dbReference type="STRING" id="307972.A0A2G8JTK9"/>
<dbReference type="OrthoDB" id="5296287at2759"/>
<protein>
    <submittedName>
        <fullName evidence="8">Putative solute carrier family 22 member 3</fullName>
    </submittedName>
</protein>
<dbReference type="Pfam" id="PF00083">
    <property type="entry name" value="Sugar_tr"/>
    <property type="match status" value="1"/>
</dbReference>
<keyword evidence="9" id="KW-1185">Reference proteome</keyword>
<feature type="transmembrane region" description="Helical" evidence="6">
    <location>
        <begin position="536"/>
        <end position="557"/>
    </location>
</feature>
<dbReference type="GO" id="GO:0022857">
    <property type="term" value="F:transmembrane transporter activity"/>
    <property type="evidence" value="ECO:0007669"/>
    <property type="project" value="InterPro"/>
</dbReference>
<feature type="region of interest" description="Disordered" evidence="5">
    <location>
        <begin position="354"/>
        <end position="373"/>
    </location>
</feature>
<feature type="domain" description="Major facilitator superfamily (MFS) profile" evidence="7">
    <location>
        <begin position="70"/>
        <end position="588"/>
    </location>
</feature>
<dbReference type="EMBL" id="MRZV01001276">
    <property type="protein sequence ID" value="PIK39107.1"/>
    <property type="molecule type" value="Genomic_DNA"/>
</dbReference>
<comment type="subcellular location">
    <subcellularLocation>
        <location evidence="1">Membrane</location>
        <topology evidence="1">Multi-pass membrane protein</topology>
    </subcellularLocation>
</comment>
<proteinExistence type="predicted"/>
<evidence type="ECO:0000259" key="7">
    <source>
        <dbReference type="PROSITE" id="PS50850"/>
    </source>
</evidence>
<keyword evidence="2 6" id="KW-0812">Transmembrane</keyword>
<dbReference type="AlphaFoldDB" id="A0A2G8JTK9"/>
<feature type="transmembrane region" description="Helical" evidence="6">
    <location>
        <begin position="503"/>
        <end position="524"/>
    </location>
</feature>
<dbReference type="PANTHER" id="PTHR24064">
    <property type="entry name" value="SOLUTE CARRIER FAMILY 22 MEMBER"/>
    <property type="match status" value="1"/>
</dbReference>
<reference evidence="8 9" key="1">
    <citation type="journal article" date="2017" name="PLoS Biol.">
        <title>The sea cucumber genome provides insights into morphological evolution and visceral regeneration.</title>
        <authorList>
            <person name="Zhang X."/>
            <person name="Sun L."/>
            <person name="Yuan J."/>
            <person name="Sun Y."/>
            <person name="Gao Y."/>
            <person name="Zhang L."/>
            <person name="Li S."/>
            <person name="Dai H."/>
            <person name="Hamel J.F."/>
            <person name="Liu C."/>
            <person name="Yu Y."/>
            <person name="Liu S."/>
            <person name="Lin W."/>
            <person name="Guo K."/>
            <person name="Jin S."/>
            <person name="Xu P."/>
            <person name="Storey K.B."/>
            <person name="Huan P."/>
            <person name="Zhang T."/>
            <person name="Zhou Y."/>
            <person name="Zhang J."/>
            <person name="Lin C."/>
            <person name="Li X."/>
            <person name="Xing L."/>
            <person name="Huo D."/>
            <person name="Sun M."/>
            <person name="Wang L."/>
            <person name="Mercier A."/>
            <person name="Li F."/>
            <person name="Yang H."/>
            <person name="Xiang J."/>
        </authorList>
    </citation>
    <scope>NUCLEOTIDE SEQUENCE [LARGE SCALE GENOMIC DNA]</scope>
    <source>
        <strain evidence="8">Shaxun</strain>
        <tissue evidence="8">Muscle</tissue>
    </source>
</reference>
<evidence type="ECO:0000256" key="4">
    <source>
        <dbReference type="ARBA" id="ARBA00023136"/>
    </source>
</evidence>
<feature type="transmembrane region" description="Helical" evidence="6">
    <location>
        <begin position="441"/>
        <end position="462"/>
    </location>
</feature>
<feature type="transmembrane region" description="Helical" evidence="6">
    <location>
        <begin position="408"/>
        <end position="429"/>
    </location>
</feature>
<feature type="transmembrane region" description="Helical" evidence="6">
    <location>
        <begin position="563"/>
        <end position="583"/>
    </location>
</feature>
<evidence type="ECO:0000313" key="8">
    <source>
        <dbReference type="EMBL" id="PIK39107.1"/>
    </source>
</evidence>
<dbReference type="InterPro" id="IPR020846">
    <property type="entry name" value="MFS_dom"/>
</dbReference>
<dbReference type="Proteomes" id="UP000230750">
    <property type="component" value="Unassembled WGS sequence"/>
</dbReference>
<gene>
    <name evidence="8" type="ORF">BSL78_24053</name>
</gene>
<evidence type="ECO:0000256" key="1">
    <source>
        <dbReference type="ARBA" id="ARBA00004141"/>
    </source>
</evidence>
<dbReference type="GO" id="GO:0016020">
    <property type="term" value="C:membrane"/>
    <property type="evidence" value="ECO:0007669"/>
    <property type="project" value="UniProtKB-SubCell"/>
</dbReference>
<feature type="compositionally biased region" description="Polar residues" evidence="5">
    <location>
        <begin position="354"/>
        <end position="368"/>
    </location>
</feature>
<feature type="transmembrane region" description="Helical" evidence="6">
    <location>
        <begin position="469"/>
        <end position="488"/>
    </location>
</feature>
<dbReference type="InterPro" id="IPR011701">
    <property type="entry name" value="MFS"/>
</dbReference>
<accession>A0A2G8JTK9</accession>
<feature type="region of interest" description="Disordered" evidence="5">
    <location>
        <begin position="597"/>
        <end position="635"/>
    </location>
</feature>
<evidence type="ECO:0000256" key="2">
    <source>
        <dbReference type="ARBA" id="ARBA00022692"/>
    </source>
</evidence>
<dbReference type="Pfam" id="PF07690">
    <property type="entry name" value="MFS_1"/>
    <property type="match status" value="1"/>
</dbReference>
<dbReference type="SUPFAM" id="SSF103473">
    <property type="entry name" value="MFS general substrate transporter"/>
    <property type="match status" value="2"/>
</dbReference>
<keyword evidence="3 6" id="KW-1133">Transmembrane helix</keyword>
<evidence type="ECO:0000256" key="6">
    <source>
        <dbReference type="SAM" id="Phobius"/>
    </source>
</evidence>
<sequence length="635" mass="72062">MTFVSTDNILNKLKPFGRLQIILLITSAYIQCFTPLMEQCIVFLAATPEHHCILQEGYYKNQSIPLEGDIDVSQVYSSCREYVQPGIYNDTQDCQNGWEFSTDVYGETIISEWDLVCTNNPAAELGQSILHVGGMVGAFAFGMLADRFGRRPSILLAFLLYDIFCLVICLSPNFASFLVFRFFGGVAHMEYFIFSINSFGYIHSLLPITQRALCLVSLTGDWICINSIVSEYMIPKYRSIAMTVPSVLFSVGLMFMSLLAFLIRDWRYLQLAITAPVVLATFGIWFLPESLRWLMNDAKKEEAVNQLIEKLAKINGTEVPKDIYYQTEPIPAKDIFTIYAGDLSLNCDERLNNSTVQHSSDGEQNNLEKTVKDIESNNIDETKERLEGDVQSKSEEKKTYLDLFKPPVLHVTIVLSVLRFTLTVVYFGFALSTGRLSGDPYLNFFYSALVEVPARILSPFIYGWFRRTYVLSFCHFMCFAALTVILLIPDQTKNGTDLGTLKVWLSLLGKFFITMTLGGLLLLIMELNPTPLRNMGNGWTLCVGRIGAILAPFMLYVDKYLQNFSTILMAALSLVTAFSILTLPDTRKTTQPQTIEDLRQIMKPRNKKKKPEMTEQRNEAFQPDSRVENDKEDEE</sequence>